<proteinExistence type="predicted"/>
<feature type="compositionally biased region" description="Pro residues" evidence="1">
    <location>
        <begin position="107"/>
        <end position="129"/>
    </location>
</feature>
<protein>
    <submittedName>
        <fullName evidence="2">Uncharacterized protein</fullName>
    </submittedName>
</protein>
<organism evidence="2 3">
    <name type="scientific">Bemisia tabaci</name>
    <name type="common">Sweetpotato whitefly</name>
    <name type="synonym">Aleurodes tabaci</name>
    <dbReference type="NCBI Taxonomy" id="7038"/>
    <lineage>
        <taxon>Eukaryota</taxon>
        <taxon>Metazoa</taxon>
        <taxon>Ecdysozoa</taxon>
        <taxon>Arthropoda</taxon>
        <taxon>Hexapoda</taxon>
        <taxon>Insecta</taxon>
        <taxon>Pterygota</taxon>
        <taxon>Neoptera</taxon>
        <taxon>Paraneoptera</taxon>
        <taxon>Hemiptera</taxon>
        <taxon>Sternorrhyncha</taxon>
        <taxon>Aleyrodoidea</taxon>
        <taxon>Aleyrodidae</taxon>
        <taxon>Aleyrodinae</taxon>
        <taxon>Bemisia</taxon>
    </lineage>
</organism>
<feature type="region of interest" description="Disordered" evidence="1">
    <location>
        <begin position="1"/>
        <end position="72"/>
    </location>
</feature>
<evidence type="ECO:0000313" key="2">
    <source>
        <dbReference type="EMBL" id="CAH0393358.1"/>
    </source>
</evidence>
<dbReference type="AlphaFoldDB" id="A0A9P0AHR8"/>
<reference evidence="2" key="1">
    <citation type="submission" date="2021-12" db="EMBL/GenBank/DDBJ databases">
        <authorList>
            <person name="King R."/>
        </authorList>
    </citation>
    <scope>NUCLEOTIDE SEQUENCE</scope>
</reference>
<dbReference type="Proteomes" id="UP001152759">
    <property type="component" value="Chromosome 7"/>
</dbReference>
<accession>A0A9P0AHR8</accession>
<feature type="compositionally biased region" description="Polar residues" evidence="1">
    <location>
        <begin position="1"/>
        <end position="14"/>
    </location>
</feature>
<feature type="region of interest" description="Disordered" evidence="1">
    <location>
        <begin position="106"/>
        <end position="166"/>
    </location>
</feature>
<evidence type="ECO:0000256" key="1">
    <source>
        <dbReference type="SAM" id="MobiDB-lite"/>
    </source>
</evidence>
<sequence length="290" mass="32467">MFFQLGSSPEQNEQVLPRSPGNNRPLTPRRRRRLEKHLQDLQALLAQPGSSTGDSRPKQPRKTSKRATSLFSPVSNEELAIEEAEAAYNWWEVATDDEELALAFPEAPSPRAPTTPRPRPAPTPPPPSPIVIGSSSPSPAPDSVETVRLSPPANLPRKHSPPANIPPRRVLLQNKAIQTPLELIFSLFPGYQERNVEKKRLTSVRRASGHQRVNQQQLHPRSYRHPGSFTPRRRHPYSPPAPLAAPSRDREHSPPANIPPRRVLLQNKAIQTLLEFIFSLFHGYQEGNIG</sequence>
<keyword evidence="3" id="KW-1185">Reference proteome</keyword>
<name>A0A9P0AHR8_BEMTA</name>
<gene>
    <name evidence="2" type="ORF">BEMITA_LOCUS11773</name>
</gene>
<evidence type="ECO:0000313" key="3">
    <source>
        <dbReference type="Proteomes" id="UP001152759"/>
    </source>
</evidence>
<feature type="region of interest" description="Disordered" evidence="1">
    <location>
        <begin position="201"/>
        <end position="260"/>
    </location>
</feature>
<dbReference type="EMBL" id="OU963868">
    <property type="protein sequence ID" value="CAH0393358.1"/>
    <property type="molecule type" value="Genomic_DNA"/>
</dbReference>